<accession>A0ABS2GMM7</accession>
<organism evidence="1 2">
    <name type="scientific">Hydrogenoanaerobacterium saccharovorans</name>
    <dbReference type="NCBI Taxonomy" id="474960"/>
    <lineage>
        <taxon>Bacteria</taxon>
        <taxon>Bacillati</taxon>
        <taxon>Bacillota</taxon>
        <taxon>Clostridia</taxon>
        <taxon>Eubacteriales</taxon>
        <taxon>Oscillospiraceae</taxon>
        <taxon>Hydrogenoanaerobacterium</taxon>
    </lineage>
</organism>
<reference evidence="1 2" key="1">
    <citation type="journal article" date="2021" name="Sci. Rep.">
        <title>The distribution of antibiotic resistance genes in chicken gut microbiota commensals.</title>
        <authorList>
            <person name="Juricova H."/>
            <person name="Matiasovicova J."/>
            <person name="Kubasova T."/>
            <person name="Cejkova D."/>
            <person name="Rychlik I."/>
        </authorList>
    </citation>
    <scope>NUCLEOTIDE SEQUENCE [LARGE SCALE GENOMIC DNA]</scope>
    <source>
        <strain evidence="1 2">An564</strain>
    </source>
</reference>
<evidence type="ECO:0000313" key="1">
    <source>
        <dbReference type="EMBL" id="MBM6923730.1"/>
    </source>
</evidence>
<name>A0ABS2GMM7_9FIRM</name>
<keyword evidence="2" id="KW-1185">Reference proteome</keyword>
<proteinExistence type="predicted"/>
<gene>
    <name evidence="1" type="ORF">H9X81_08520</name>
</gene>
<protein>
    <submittedName>
        <fullName evidence="1">Uncharacterized protein</fullName>
    </submittedName>
</protein>
<dbReference type="RefSeq" id="WP_204721272.1">
    <property type="nucleotide sequence ID" value="NZ_JACSNR010000008.1"/>
</dbReference>
<comment type="caution">
    <text evidence="1">The sequence shown here is derived from an EMBL/GenBank/DDBJ whole genome shotgun (WGS) entry which is preliminary data.</text>
</comment>
<dbReference type="EMBL" id="JACSNR010000008">
    <property type="protein sequence ID" value="MBM6923730.1"/>
    <property type="molecule type" value="Genomic_DNA"/>
</dbReference>
<evidence type="ECO:0000313" key="2">
    <source>
        <dbReference type="Proteomes" id="UP000724149"/>
    </source>
</evidence>
<sequence length="99" mass="11015">MALGNLLDTAEGRAELRELISAVRQEDPDGEAARYRRLRQALRELLASQAPELRLLEAAAAVLPAEKQNRLADARAIWALGNLLDLMRELELLPDEGEE</sequence>
<dbReference type="Proteomes" id="UP000724149">
    <property type="component" value="Unassembled WGS sequence"/>
</dbReference>